<organism evidence="1 2">
    <name type="scientific">Inquilinus ginsengisoli</name>
    <dbReference type="NCBI Taxonomy" id="363840"/>
    <lineage>
        <taxon>Bacteria</taxon>
        <taxon>Pseudomonadati</taxon>
        <taxon>Pseudomonadota</taxon>
        <taxon>Alphaproteobacteria</taxon>
        <taxon>Rhodospirillales</taxon>
        <taxon>Rhodospirillaceae</taxon>
        <taxon>Inquilinus</taxon>
    </lineage>
</organism>
<comment type="caution">
    <text evidence="1">The sequence shown here is derived from an EMBL/GenBank/DDBJ whole genome shotgun (WGS) entry which is preliminary data.</text>
</comment>
<name>A0ABU1JIR5_9PROT</name>
<dbReference type="Proteomes" id="UP001262410">
    <property type="component" value="Unassembled WGS sequence"/>
</dbReference>
<evidence type="ECO:0008006" key="3">
    <source>
        <dbReference type="Google" id="ProtNLM"/>
    </source>
</evidence>
<evidence type="ECO:0000313" key="2">
    <source>
        <dbReference type="Proteomes" id="UP001262410"/>
    </source>
</evidence>
<dbReference type="RefSeq" id="WP_309792186.1">
    <property type="nucleotide sequence ID" value="NZ_JAVDPW010000001.1"/>
</dbReference>
<evidence type="ECO:0000313" key="1">
    <source>
        <dbReference type="EMBL" id="MDR6288218.1"/>
    </source>
</evidence>
<gene>
    <name evidence="1" type="ORF">E9232_000717</name>
</gene>
<accession>A0ABU1JIR5</accession>
<proteinExistence type="predicted"/>
<keyword evidence="2" id="KW-1185">Reference proteome</keyword>
<reference evidence="1 2" key="1">
    <citation type="submission" date="2023-07" db="EMBL/GenBank/DDBJ databases">
        <title>Sorghum-associated microbial communities from plants grown in Nebraska, USA.</title>
        <authorList>
            <person name="Schachtman D."/>
        </authorList>
    </citation>
    <scope>NUCLEOTIDE SEQUENCE [LARGE SCALE GENOMIC DNA]</scope>
    <source>
        <strain evidence="1 2">584</strain>
    </source>
</reference>
<sequence length="175" mass="19266">MTTTTPSSAVAARLLADLVELLLPGDADWPSGGTVGVQSTLAIRLVEERGEPDLTRLAQAILKAGGPFADHPEERRIAIARALEAAEPELFGWVRDAAYFAYYESPYVVAVINAQGHPYRLRPHVKGYPLQRFDPARDAPKHGRGRWQATGDVRPVDISTLDLDNDRTQAWGLKR</sequence>
<protein>
    <recommendedName>
        <fullName evidence="3">Gluconate 2-dehydrogenase subunit 3 family protein</fullName>
    </recommendedName>
</protein>
<dbReference type="EMBL" id="JAVDPW010000001">
    <property type="protein sequence ID" value="MDR6288218.1"/>
    <property type="molecule type" value="Genomic_DNA"/>
</dbReference>